<dbReference type="EMBL" id="VSSQ01000607">
    <property type="protein sequence ID" value="MPL98410.1"/>
    <property type="molecule type" value="Genomic_DNA"/>
</dbReference>
<comment type="caution">
    <text evidence="3">The sequence shown here is derived from an EMBL/GenBank/DDBJ whole genome shotgun (WGS) entry which is preliminary data.</text>
</comment>
<accession>A0A644W4N3</accession>
<protein>
    <recommendedName>
        <fullName evidence="2">Amidohydrolase-related domain-containing protein</fullName>
    </recommendedName>
</protein>
<gene>
    <name evidence="3" type="ORF">SDC9_44615</name>
</gene>
<dbReference type="Pfam" id="PF04909">
    <property type="entry name" value="Amidohydro_2"/>
    <property type="match status" value="1"/>
</dbReference>
<dbReference type="GO" id="GO:0019748">
    <property type="term" value="P:secondary metabolic process"/>
    <property type="evidence" value="ECO:0007669"/>
    <property type="project" value="TreeGrafter"/>
</dbReference>
<evidence type="ECO:0000259" key="2">
    <source>
        <dbReference type="Pfam" id="PF04909"/>
    </source>
</evidence>
<dbReference type="GO" id="GO:0016787">
    <property type="term" value="F:hydrolase activity"/>
    <property type="evidence" value="ECO:0007669"/>
    <property type="project" value="InterPro"/>
</dbReference>
<dbReference type="InterPro" id="IPR032465">
    <property type="entry name" value="ACMSD"/>
</dbReference>
<proteinExistence type="predicted"/>
<dbReference type="AlphaFoldDB" id="A0A644W4N3"/>
<evidence type="ECO:0000313" key="3">
    <source>
        <dbReference type="EMBL" id="MPL98410.1"/>
    </source>
</evidence>
<dbReference type="PANTHER" id="PTHR21240:SF28">
    <property type="entry name" value="ISO-OROTATE DECARBOXYLASE (EUROFUNG)"/>
    <property type="match status" value="1"/>
</dbReference>
<dbReference type="GO" id="GO:0005737">
    <property type="term" value="C:cytoplasm"/>
    <property type="evidence" value="ECO:0007669"/>
    <property type="project" value="TreeGrafter"/>
</dbReference>
<evidence type="ECO:0000256" key="1">
    <source>
        <dbReference type="ARBA" id="ARBA00023239"/>
    </source>
</evidence>
<dbReference type="InterPro" id="IPR006680">
    <property type="entry name" value="Amidohydro-rel"/>
</dbReference>
<dbReference type="SUPFAM" id="SSF51556">
    <property type="entry name" value="Metallo-dependent hydrolases"/>
    <property type="match status" value="1"/>
</dbReference>
<feature type="domain" description="Amidohydrolase-related" evidence="2">
    <location>
        <begin position="99"/>
        <end position="360"/>
    </location>
</feature>
<dbReference type="Gene3D" id="3.20.20.140">
    <property type="entry name" value="Metal-dependent hydrolases"/>
    <property type="match status" value="1"/>
</dbReference>
<organism evidence="3">
    <name type="scientific">bioreactor metagenome</name>
    <dbReference type="NCBI Taxonomy" id="1076179"/>
    <lineage>
        <taxon>unclassified sequences</taxon>
        <taxon>metagenomes</taxon>
        <taxon>ecological metagenomes</taxon>
    </lineage>
</organism>
<keyword evidence="1" id="KW-0456">Lyase</keyword>
<sequence>MKKSISISLTLLFLTFITPLIRSQQLTDTLRLKNYKPVSIFNIPETVVEKGKFPVIDVHSHDYALNEEEINAWVENMNACGIEKTHLLTCNWIGKPFEEFVKKYAAHAGRFAFWTSFDYTGFGEPEWAEKAIQTLIRHKDLGAVGVGEMGDKGMGDLYGYPVPGKGIHIDHPKLKPLLEKCAELNMPINIHIAEPKWMYEPLDIHNDGYVTSAKWYIDTTKVNLGYEGLMLSFENALKANPKTKFIACHYLNMNHDLERLGKLLDKYPNLYIDIAGRMGESAVTPRTTRAFLIKYADRVLFGTDNGMNASMYRHMFRILETNDEHFYIQDYGYHWSYSGLHLPKKVLKKIYYENAKKLFR</sequence>
<reference evidence="3" key="1">
    <citation type="submission" date="2019-08" db="EMBL/GenBank/DDBJ databases">
        <authorList>
            <person name="Kucharzyk K."/>
            <person name="Murdoch R.W."/>
            <person name="Higgins S."/>
            <person name="Loffler F."/>
        </authorList>
    </citation>
    <scope>NUCLEOTIDE SEQUENCE</scope>
</reference>
<dbReference type="PANTHER" id="PTHR21240">
    <property type="entry name" value="2-AMINO-3-CARBOXYLMUCONATE-6-SEMIALDEHYDE DECARBOXYLASE"/>
    <property type="match status" value="1"/>
</dbReference>
<name>A0A644W4N3_9ZZZZ</name>
<dbReference type="GO" id="GO:0016831">
    <property type="term" value="F:carboxy-lyase activity"/>
    <property type="evidence" value="ECO:0007669"/>
    <property type="project" value="InterPro"/>
</dbReference>
<dbReference type="InterPro" id="IPR032466">
    <property type="entry name" value="Metal_Hydrolase"/>
</dbReference>